<dbReference type="EMBL" id="JOKJ01000019">
    <property type="protein sequence ID" value="KEQ05556.1"/>
    <property type="molecule type" value="Genomic_DNA"/>
</dbReference>
<name>A0A922T7A8_9HYPH</name>
<evidence type="ECO:0000313" key="1">
    <source>
        <dbReference type="EMBL" id="KEQ05556.1"/>
    </source>
</evidence>
<accession>A0A922T7A8</accession>
<dbReference type="Proteomes" id="UP000052167">
    <property type="component" value="Unassembled WGS sequence"/>
</dbReference>
<proteinExistence type="predicted"/>
<dbReference type="AlphaFoldDB" id="A0A922T7A8"/>
<gene>
    <name evidence="1" type="ORF">GV68_08480</name>
</gene>
<comment type="caution">
    <text evidence="1">The sequence shown here is derived from an EMBL/GenBank/DDBJ whole genome shotgun (WGS) entry which is preliminary data.</text>
</comment>
<evidence type="ECO:0000313" key="2">
    <source>
        <dbReference type="Proteomes" id="UP000052167"/>
    </source>
</evidence>
<dbReference type="RefSeq" id="WP_037189684.1">
    <property type="nucleotide sequence ID" value="NZ_JOKJ01000019.1"/>
</dbReference>
<reference evidence="1 2" key="1">
    <citation type="submission" date="2014-06" db="EMBL/GenBank/DDBJ databases">
        <title>Rhizobium pelagicum/R2-400B4.</title>
        <authorList>
            <person name="Kimes N.E."/>
            <person name="Lopez-Perez M."/>
        </authorList>
    </citation>
    <scope>NUCLEOTIDE SEQUENCE [LARGE SCALE GENOMIC DNA]</scope>
    <source>
        <strain evidence="1 2">R2-400B4</strain>
    </source>
</reference>
<sequence length="210" mass="23828">MRLTNAIKEQLIRDVIEDQFRDEFTALDNEFKETFKQEVVDTYGDLYVEMQRLAKAYKIPEGIFCNANLSVRITHLGSLVQNDAIRRHPFVKESKYSSTNLVCAFKREIHPGIFVPPTNEWGERALEVSNYPKTQKVLQKQKEWVSKTSGIVDDLCDVLKAATTDKALKGLTSVFTPFLPLDNASKALVPAEALLRINELKSPKKGKKKA</sequence>
<protein>
    <submittedName>
        <fullName evidence="1">Uncharacterized protein</fullName>
    </submittedName>
</protein>
<organism evidence="1 2">
    <name type="scientific">Pseudorhizobium pelagicum</name>
    <dbReference type="NCBI Taxonomy" id="1509405"/>
    <lineage>
        <taxon>Bacteria</taxon>
        <taxon>Pseudomonadati</taxon>
        <taxon>Pseudomonadota</taxon>
        <taxon>Alphaproteobacteria</taxon>
        <taxon>Hyphomicrobiales</taxon>
        <taxon>Rhizobiaceae</taxon>
        <taxon>Rhizobium/Agrobacterium group</taxon>
        <taxon>Pseudorhizobium</taxon>
    </lineage>
</organism>
<keyword evidence="2" id="KW-1185">Reference proteome</keyword>